<dbReference type="EC" id="3.1.1.11" evidence="4 11"/>
<gene>
    <name evidence="13" type="ORF">PM001_LOCUS4651</name>
</gene>
<dbReference type="InterPro" id="IPR011050">
    <property type="entry name" value="Pectin_lyase_fold/virulence"/>
</dbReference>
<dbReference type="Pfam" id="PF01095">
    <property type="entry name" value="Pectinesterase"/>
    <property type="match status" value="1"/>
</dbReference>
<evidence type="ECO:0000256" key="9">
    <source>
        <dbReference type="ARBA" id="ARBA00047928"/>
    </source>
</evidence>
<comment type="similarity">
    <text evidence="3">Belongs to the pectinesterase family.</text>
</comment>
<dbReference type="AlphaFoldDB" id="A0AAV1TAZ6"/>
<evidence type="ECO:0000256" key="10">
    <source>
        <dbReference type="PROSITE-ProRule" id="PRU10040"/>
    </source>
</evidence>
<dbReference type="InterPro" id="IPR012334">
    <property type="entry name" value="Pectin_lyas_fold"/>
</dbReference>
<comment type="pathway">
    <text evidence="2 11">Glycan metabolism; pectin degradation; 2-dehydro-3-deoxy-D-gluconate from pectin: step 1/5.</text>
</comment>
<dbReference type="EMBL" id="CAKLBY020000039">
    <property type="protein sequence ID" value="CAK7912914.1"/>
    <property type="molecule type" value="Genomic_DNA"/>
</dbReference>
<dbReference type="PROSITE" id="PS00503">
    <property type="entry name" value="PECTINESTERASE_2"/>
    <property type="match status" value="1"/>
</dbReference>
<feature type="domain" description="Pectinesterase catalytic" evidence="12">
    <location>
        <begin position="50"/>
        <end position="314"/>
    </location>
</feature>
<comment type="catalytic activity">
    <reaction evidence="9 11">
        <text>[(1-&gt;4)-alpha-D-galacturonosyl methyl ester](n) + n H2O = [(1-&gt;4)-alpha-D-galacturonosyl](n) + n methanol + n H(+)</text>
        <dbReference type="Rhea" id="RHEA:22380"/>
        <dbReference type="Rhea" id="RHEA-COMP:14570"/>
        <dbReference type="Rhea" id="RHEA-COMP:14573"/>
        <dbReference type="ChEBI" id="CHEBI:15377"/>
        <dbReference type="ChEBI" id="CHEBI:15378"/>
        <dbReference type="ChEBI" id="CHEBI:17790"/>
        <dbReference type="ChEBI" id="CHEBI:140522"/>
        <dbReference type="ChEBI" id="CHEBI:140523"/>
        <dbReference type="EC" id="3.1.1.11"/>
    </reaction>
</comment>
<keyword evidence="7 11" id="KW-0378">Hydrolase</keyword>
<reference evidence="13" key="1">
    <citation type="submission" date="2024-01" db="EMBL/GenBank/DDBJ databases">
        <authorList>
            <person name="Webb A."/>
        </authorList>
    </citation>
    <scope>NUCLEOTIDE SEQUENCE</scope>
    <source>
        <strain evidence="13">Pm1</strain>
    </source>
</reference>
<comment type="subcellular location">
    <subcellularLocation>
        <location evidence="1">Secreted</location>
    </subcellularLocation>
</comment>
<dbReference type="SUPFAM" id="SSF51126">
    <property type="entry name" value="Pectin lyase-like"/>
    <property type="match status" value="1"/>
</dbReference>
<evidence type="ECO:0000259" key="12">
    <source>
        <dbReference type="Pfam" id="PF01095"/>
    </source>
</evidence>
<dbReference type="Proteomes" id="UP001162060">
    <property type="component" value="Unassembled WGS sequence"/>
</dbReference>
<dbReference type="PANTHER" id="PTHR31321">
    <property type="entry name" value="ACYL-COA THIOESTER HYDROLASE YBHC-RELATED"/>
    <property type="match status" value="1"/>
</dbReference>
<evidence type="ECO:0000256" key="8">
    <source>
        <dbReference type="ARBA" id="ARBA00023085"/>
    </source>
</evidence>
<evidence type="ECO:0000256" key="7">
    <source>
        <dbReference type="ARBA" id="ARBA00022801"/>
    </source>
</evidence>
<evidence type="ECO:0000256" key="11">
    <source>
        <dbReference type="RuleBase" id="RU000589"/>
    </source>
</evidence>
<protein>
    <recommendedName>
        <fullName evidence="4 11">Pectinesterase</fullName>
        <ecNumber evidence="4 11">3.1.1.11</ecNumber>
    </recommendedName>
</protein>
<name>A0AAV1TAZ6_9STRA</name>
<evidence type="ECO:0000313" key="13">
    <source>
        <dbReference type="EMBL" id="CAK7912914.1"/>
    </source>
</evidence>
<dbReference type="GO" id="GO:0005576">
    <property type="term" value="C:extracellular region"/>
    <property type="evidence" value="ECO:0007669"/>
    <property type="project" value="UniProtKB-SubCell"/>
</dbReference>
<keyword evidence="8 11" id="KW-0063">Aspartyl esterase</keyword>
<evidence type="ECO:0000256" key="4">
    <source>
        <dbReference type="ARBA" id="ARBA00013229"/>
    </source>
</evidence>
<dbReference type="InterPro" id="IPR000070">
    <property type="entry name" value="Pectinesterase_cat"/>
</dbReference>
<evidence type="ECO:0000256" key="5">
    <source>
        <dbReference type="ARBA" id="ARBA00022525"/>
    </source>
</evidence>
<organism evidence="13 14">
    <name type="scientific">Peronospora matthiolae</name>
    <dbReference type="NCBI Taxonomy" id="2874970"/>
    <lineage>
        <taxon>Eukaryota</taxon>
        <taxon>Sar</taxon>
        <taxon>Stramenopiles</taxon>
        <taxon>Oomycota</taxon>
        <taxon>Peronosporomycetes</taxon>
        <taxon>Peronosporales</taxon>
        <taxon>Peronosporaceae</taxon>
        <taxon>Peronospora</taxon>
    </lineage>
</organism>
<keyword evidence="6 11" id="KW-0732">Signal</keyword>
<dbReference type="GO" id="GO:0042545">
    <property type="term" value="P:cell wall modification"/>
    <property type="evidence" value="ECO:0007669"/>
    <property type="project" value="UniProtKB-UniRule"/>
</dbReference>
<feature type="chain" id="PRO_5043103577" description="Pectinesterase" evidence="11">
    <location>
        <begin position="21"/>
        <end position="351"/>
    </location>
</feature>
<feature type="active site" evidence="10">
    <location>
        <position position="203"/>
    </location>
</feature>
<sequence length="351" mass="38150">MKIFVSSLLALASIMTMIAANPIKCSGPNARIEPPVGAIVVDPTGDPKYQGSFRNMIDAVARLDRTLEGDQTIFVFSGVYEGRVVIPPIKGKLVLQGATCDTTSYAKNQATITHKMSQKNLPKTVTSDHDAETSAMHFKANNVKVYNLNIANTAGNTGQAVAATVDGTNYGFYGCKFTGYQDTLLTKKGLIMFANSYISGAVDFIFGTKAVAWFEHCDIDCIDAGYITANGRSSADMDSYYVFNHANIYSSKKGYKPGMSYLGRPWRPYARVVFQNSELSDVVNAAGWSDWNGDSTKHVEFGEFKNTGPGAAKGNGRPGLGTQLKAAVALKDFFKVDLKSQWWIDSAYVHV</sequence>
<evidence type="ECO:0000313" key="14">
    <source>
        <dbReference type="Proteomes" id="UP001162060"/>
    </source>
</evidence>
<dbReference type="GO" id="GO:0045490">
    <property type="term" value="P:pectin catabolic process"/>
    <property type="evidence" value="ECO:0007669"/>
    <property type="project" value="UniProtKB-UniRule"/>
</dbReference>
<proteinExistence type="inferred from homology"/>
<accession>A0AAV1TAZ6</accession>
<dbReference type="FunFam" id="2.160.20.10:FF:000014">
    <property type="entry name" value="Pectinesterase"/>
    <property type="match status" value="1"/>
</dbReference>
<keyword evidence="5" id="KW-0964">Secreted</keyword>
<evidence type="ECO:0000256" key="6">
    <source>
        <dbReference type="ARBA" id="ARBA00022729"/>
    </source>
</evidence>
<evidence type="ECO:0000256" key="2">
    <source>
        <dbReference type="ARBA" id="ARBA00005184"/>
    </source>
</evidence>
<comment type="caution">
    <text evidence="13">The sequence shown here is derived from an EMBL/GenBank/DDBJ whole genome shotgun (WGS) entry which is preliminary data.</text>
</comment>
<evidence type="ECO:0000256" key="1">
    <source>
        <dbReference type="ARBA" id="ARBA00004613"/>
    </source>
</evidence>
<dbReference type="Gene3D" id="2.160.20.10">
    <property type="entry name" value="Single-stranded right-handed beta-helix, Pectin lyase-like"/>
    <property type="match status" value="1"/>
</dbReference>
<evidence type="ECO:0000256" key="3">
    <source>
        <dbReference type="ARBA" id="ARBA00008891"/>
    </source>
</evidence>
<dbReference type="InterPro" id="IPR033131">
    <property type="entry name" value="Pectinesterase_Asp_AS"/>
</dbReference>
<dbReference type="GO" id="GO:0030599">
    <property type="term" value="F:pectinesterase activity"/>
    <property type="evidence" value="ECO:0007669"/>
    <property type="project" value="UniProtKB-UniRule"/>
</dbReference>
<feature type="signal peptide" evidence="11">
    <location>
        <begin position="1"/>
        <end position="20"/>
    </location>
</feature>
<dbReference type="PANTHER" id="PTHR31321:SF57">
    <property type="entry name" value="PECTINESTERASE 53-RELATED"/>
    <property type="match status" value="1"/>
</dbReference>